<comment type="caution">
    <text evidence="5">The sequence shown here is derived from an EMBL/GenBank/DDBJ whole genome shotgun (WGS) entry which is preliminary data.</text>
</comment>
<evidence type="ECO:0000256" key="1">
    <source>
        <dbReference type="ARBA" id="ARBA00006754"/>
    </source>
</evidence>
<dbReference type="PANTHER" id="PTHR33744:SF15">
    <property type="entry name" value="CARBOHYDRATE DIACID REGULATOR"/>
    <property type="match status" value="1"/>
</dbReference>
<feature type="domain" description="PucR C-terminal helix-turn-helix" evidence="3">
    <location>
        <begin position="303"/>
        <end position="358"/>
    </location>
</feature>
<dbReference type="RefSeq" id="WP_109625098.1">
    <property type="nucleotide sequence ID" value="NZ_JANKBI010000005.1"/>
</dbReference>
<protein>
    <submittedName>
        <fullName evidence="5">CdaR family transcriptional regulator</fullName>
    </submittedName>
</protein>
<organism evidence="5 6">
    <name type="scientific">Murimonas intestini</name>
    <dbReference type="NCBI Taxonomy" id="1337051"/>
    <lineage>
        <taxon>Bacteria</taxon>
        <taxon>Bacillati</taxon>
        <taxon>Bacillota</taxon>
        <taxon>Clostridia</taxon>
        <taxon>Lachnospirales</taxon>
        <taxon>Lachnospiraceae</taxon>
        <taxon>Murimonas</taxon>
    </lineage>
</organism>
<name>A0AB73T8H2_9FIRM</name>
<dbReference type="InterPro" id="IPR051448">
    <property type="entry name" value="CdaR-like_regulators"/>
</dbReference>
<dbReference type="InterPro" id="IPR008599">
    <property type="entry name" value="Diacid_rec"/>
</dbReference>
<dbReference type="InterPro" id="IPR025736">
    <property type="entry name" value="PucR_C-HTH_dom"/>
</dbReference>
<accession>A0AB73T8H2</accession>
<dbReference type="Gene3D" id="1.10.10.2840">
    <property type="entry name" value="PucR C-terminal helix-turn-helix domain"/>
    <property type="match status" value="1"/>
</dbReference>
<dbReference type="InterPro" id="IPR041522">
    <property type="entry name" value="CdaR_GGDEF"/>
</dbReference>
<dbReference type="Pfam" id="PF05651">
    <property type="entry name" value="Diacid_rec"/>
    <property type="match status" value="1"/>
</dbReference>
<evidence type="ECO:0000259" key="3">
    <source>
        <dbReference type="Pfam" id="PF13556"/>
    </source>
</evidence>
<proteinExistence type="inferred from homology"/>
<comment type="similarity">
    <text evidence="1">Belongs to the CdaR family.</text>
</comment>
<keyword evidence="6" id="KW-1185">Reference proteome</keyword>
<reference evidence="5 6" key="1">
    <citation type="submission" date="2018-05" db="EMBL/GenBank/DDBJ databases">
        <authorList>
            <person name="Goeker M."/>
            <person name="Huntemann M."/>
            <person name="Clum A."/>
            <person name="Pillay M."/>
            <person name="Palaniappan K."/>
            <person name="Varghese N."/>
            <person name="Mikhailova N."/>
            <person name="Stamatis D."/>
            <person name="Reddy T."/>
            <person name="Daum C."/>
            <person name="Shapiro N."/>
            <person name="Ivanova N."/>
            <person name="Kyrpides N."/>
            <person name="Woyke T."/>
        </authorList>
    </citation>
    <scope>NUCLEOTIDE SEQUENCE [LARGE SCALE GENOMIC DNA]</scope>
    <source>
        <strain evidence="5 6">DSM 26524</strain>
    </source>
</reference>
<dbReference type="Proteomes" id="UP000245412">
    <property type="component" value="Unassembled WGS sequence"/>
</dbReference>
<dbReference type="EMBL" id="QGGY01000002">
    <property type="protein sequence ID" value="PWJ78164.1"/>
    <property type="molecule type" value="Genomic_DNA"/>
</dbReference>
<dbReference type="AlphaFoldDB" id="A0AB73T8H2"/>
<dbReference type="Pfam" id="PF17853">
    <property type="entry name" value="GGDEF_2"/>
    <property type="match status" value="1"/>
</dbReference>
<evidence type="ECO:0000313" key="5">
    <source>
        <dbReference type="EMBL" id="PWJ78164.1"/>
    </source>
</evidence>
<feature type="domain" description="Putative sugar diacid recognition" evidence="2">
    <location>
        <begin position="5"/>
        <end position="135"/>
    </location>
</feature>
<dbReference type="PANTHER" id="PTHR33744">
    <property type="entry name" value="CARBOHYDRATE DIACID REGULATOR"/>
    <property type="match status" value="1"/>
</dbReference>
<sequence length="359" mass="41273">MSVYLSKRTAQKIVDTVKDVCGYDINFINPKGIIFASTDFSRIGDFHEIGKRVIEKQETIEVTSDDSFYGTHKGVNIPFIYNRELIAAIGISGEPGEVRQYAMLAQKITSLILREQEIDSFNYGKKNQMNYLIRTLTEGNDIDFELAKDLLSDLGQSVEDIYRVVLVELNSHYNPSNLSMIENQIYRAFEVIKNPIYTFQYPNQYILLMPENQYHKWEYVFKNLSEKYGQILSVGVGSCNSLWKQNISFQSACTAIASLTEESSFACFDELELEIILGCVNGAAREEYLQKMIGKFGKEEIALLKTYFDENMSLKDTAEKLFIHKNTLQYKLKRIYDISGFDPRCFRDAVKLYLAVRLA</sequence>
<evidence type="ECO:0000259" key="4">
    <source>
        <dbReference type="Pfam" id="PF17853"/>
    </source>
</evidence>
<feature type="domain" description="CdaR GGDEF-like" evidence="4">
    <location>
        <begin position="149"/>
        <end position="256"/>
    </location>
</feature>
<evidence type="ECO:0000259" key="2">
    <source>
        <dbReference type="Pfam" id="PF05651"/>
    </source>
</evidence>
<gene>
    <name evidence="5" type="ORF">C7383_102300</name>
</gene>
<dbReference type="Pfam" id="PF13556">
    <property type="entry name" value="HTH_30"/>
    <property type="match status" value="1"/>
</dbReference>
<evidence type="ECO:0000313" key="6">
    <source>
        <dbReference type="Proteomes" id="UP000245412"/>
    </source>
</evidence>
<dbReference type="InterPro" id="IPR042070">
    <property type="entry name" value="PucR_C-HTH_sf"/>
</dbReference>